<dbReference type="PANTHER" id="PTHR23195">
    <property type="entry name" value="YEATS DOMAIN"/>
    <property type="match status" value="1"/>
</dbReference>
<dbReference type="InterPro" id="IPR055129">
    <property type="entry name" value="YEATS_dom"/>
</dbReference>
<dbReference type="Proteomes" id="UP000594260">
    <property type="component" value="Unplaced"/>
</dbReference>
<dbReference type="GO" id="GO:0005634">
    <property type="term" value="C:nucleus"/>
    <property type="evidence" value="ECO:0007669"/>
    <property type="project" value="UniProtKB-SubCell"/>
</dbReference>
<protein>
    <recommendedName>
        <fullName evidence="4">YEATS domain-containing protein</fullName>
    </recommendedName>
</protein>
<dbReference type="GeneID" id="111246570"/>
<sequence>MSYPSENIDCDMSGSNVSVRVVAMSNDCKIAQFSKNQSPSTFTLNNPACDSAADLSKSKSLDSYSSSLRTQPPGDEECSLSIIYGNEAQYVAEASHLPQLPEGHTHRWTVYVRAYKEYETAALAKIIRKIVFVLEPHYRNESVSNPPFMVSRTGWGEFAVKIRIYFHDSLATKPLVLSHDLRLVAYHTPEQSGHHSADDWSYVPFVREEKYDEIVVFRPLPQQKALFDGTDGQVSKASASASALQEGPRGDCKSNHHEVSRTKALKTILHAKKVINARLGDVRARLIANRGCTTYRPLLQPIGFAPLKGGDTPKKRAGRPKKGIERIYEFVENKSDRDHSSDGFISEHKFASESKEQTQPLNDRNLLNGAV</sequence>
<dbReference type="OrthoDB" id="16041at2759"/>
<evidence type="ECO:0000259" key="4">
    <source>
        <dbReference type="PROSITE" id="PS51037"/>
    </source>
</evidence>
<dbReference type="Pfam" id="PF03366">
    <property type="entry name" value="YEATS"/>
    <property type="match status" value="1"/>
</dbReference>
<dbReference type="Gene3D" id="2.60.40.1970">
    <property type="entry name" value="YEATS domain"/>
    <property type="match status" value="1"/>
</dbReference>
<evidence type="ECO:0000313" key="6">
    <source>
        <dbReference type="Proteomes" id="UP000594260"/>
    </source>
</evidence>
<dbReference type="InParanoid" id="A0A7M7JIM8"/>
<reference evidence="5" key="1">
    <citation type="submission" date="2021-01" db="UniProtKB">
        <authorList>
            <consortium name="EnsemblMetazoa"/>
        </authorList>
    </citation>
    <scope>IDENTIFICATION</scope>
</reference>
<dbReference type="InterPro" id="IPR038704">
    <property type="entry name" value="YEAST_sf"/>
</dbReference>
<accession>A0A7M7JIM8</accession>
<dbReference type="RefSeq" id="XP_022652117.1">
    <property type="nucleotide sequence ID" value="XM_022796382.1"/>
</dbReference>
<comment type="subcellular location">
    <subcellularLocation>
        <location evidence="2">Nucleus</location>
    </subcellularLocation>
</comment>
<feature type="domain" description="YEATS" evidence="4">
    <location>
        <begin position="72"/>
        <end position="230"/>
    </location>
</feature>
<dbReference type="AlphaFoldDB" id="A0A7M7JIM8"/>
<proteinExistence type="predicted"/>
<dbReference type="PROSITE" id="PS51037">
    <property type="entry name" value="YEATS"/>
    <property type="match status" value="1"/>
</dbReference>
<evidence type="ECO:0000313" key="5">
    <source>
        <dbReference type="EnsemblMetazoa" id="XP_022652117"/>
    </source>
</evidence>
<dbReference type="EnsemblMetazoa" id="XM_022796382">
    <property type="protein sequence ID" value="XP_022652117"/>
    <property type="gene ID" value="LOC111246570"/>
</dbReference>
<name>A0A7M7JIM8_VARDE</name>
<keyword evidence="6" id="KW-1185">Reference proteome</keyword>
<dbReference type="InterPro" id="IPR005033">
    <property type="entry name" value="YEATS"/>
</dbReference>
<evidence type="ECO:0000256" key="2">
    <source>
        <dbReference type="PROSITE-ProRule" id="PRU00376"/>
    </source>
</evidence>
<organism evidence="5 6">
    <name type="scientific">Varroa destructor</name>
    <name type="common">Honeybee mite</name>
    <dbReference type="NCBI Taxonomy" id="109461"/>
    <lineage>
        <taxon>Eukaryota</taxon>
        <taxon>Metazoa</taxon>
        <taxon>Ecdysozoa</taxon>
        <taxon>Arthropoda</taxon>
        <taxon>Chelicerata</taxon>
        <taxon>Arachnida</taxon>
        <taxon>Acari</taxon>
        <taxon>Parasitiformes</taxon>
        <taxon>Mesostigmata</taxon>
        <taxon>Gamasina</taxon>
        <taxon>Dermanyssoidea</taxon>
        <taxon>Varroidae</taxon>
        <taxon>Varroa</taxon>
    </lineage>
</organism>
<evidence type="ECO:0000256" key="1">
    <source>
        <dbReference type="ARBA" id="ARBA00023242"/>
    </source>
</evidence>
<keyword evidence="1 2" id="KW-0539">Nucleus</keyword>
<dbReference type="GO" id="GO:0006355">
    <property type="term" value="P:regulation of DNA-templated transcription"/>
    <property type="evidence" value="ECO:0007669"/>
    <property type="project" value="InterPro"/>
</dbReference>
<dbReference type="KEGG" id="vde:111246570"/>
<feature type="compositionally biased region" description="Basic and acidic residues" evidence="3">
    <location>
        <begin position="334"/>
        <end position="356"/>
    </location>
</feature>
<feature type="region of interest" description="Disordered" evidence="3">
    <location>
        <begin position="334"/>
        <end position="371"/>
    </location>
</feature>
<evidence type="ECO:0000256" key="3">
    <source>
        <dbReference type="SAM" id="MobiDB-lite"/>
    </source>
</evidence>